<protein>
    <submittedName>
        <fullName evidence="4">Zinc finger protein-likewith KRAB and SCAN domains 3</fullName>
    </submittedName>
</protein>
<dbReference type="PROSITE" id="PS50157">
    <property type="entry name" value="ZINC_FINGER_C2H2_2"/>
    <property type="match status" value="2"/>
</dbReference>
<sequence>MSPRQDDISEETPPHREVGVSTQDAEPTITISPKEEVHDHDDDDSPVPNEKQNAMSQTLMRASRADDGHSSATTLTAEAPGPSLTPAVTPPTLKKAKSTKNSPLKKNLPSTSRNGALPAVGGDSLKRTRSSATSRCNMMPSIVLHPLDAELLMKMKKESLATAFQAEQDSYEWESDDEDLFTVTTKKKRQLFEGVEILRCVNPAKKEYLQCSVCSFTLQITKKYVKGNTPYQKMKAHINYCHKNNGVANMTEQPPAIFECDFCAETFATRESFREHQQLNPEHQIPAQECDICHRPLKFSSTCNTNLLRHKFSHKNDEERRAALEAGERGAYYAFLQKIDEKITLPNKKRRISHFSQKNKTARHVVTKKTVADNIKSRFGHFECHLCNRSFPLKNGLALHIKAHMKKINMEKSKLPSPPSSCTDVEVLKVKRIKKKNGKYESPPVLFPVSPQKKRKTIKTATQSSPKDTEPSKVVVRAEEDAENPEPTSTEMPQQQEADNDVVLPILKREVVEERIETDD</sequence>
<feature type="compositionally biased region" description="Basic and acidic residues" evidence="2">
    <location>
        <begin position="467"/>
        <end position="479"/>
    </location>
</feature>
<dbReference type="Proteomes" id="UP000094527">
    <property type="component" value="Unassembled WGS sequence"/>
</dbReference>
<gene>
    <name evidence="4" type="ORF">Ocin01_14296</name>
</gene>
<organism evidence="4 5">
    <name type="scientific">Orchesella cincta</name>
    <name type="common">Springtail</name>
    <name type="synonym">Podura cincta</name>
    <dbReference type="NCBI Taxonomy" id="48709"/>
    <lineage>
        <taxon>Eukaryota</taxon>
        <taxon>Metazoa</taxon>
        <taxon>Ecdysozoa</taxon>
        <taxon>Arthropoda</taxon>
        <taxon>Hexapoda</taxon>
        <taxon>Collembola</taxon>
        <taxon>Entomobryomorpha</taxon>
        <taxon>Entomobryoidea</taxon>
        <taxon>Orchesellidae</taxon>
        <taxon>Orchesellinae</taxon>
        <taxon>Orchesella</taxon>
    </lineage>
</organism>
<comment type="caution">
    <text evidence="4">The sequence shown here is derived from an EMBL/GenBank/DDBJ whole genome shotgun (WGS) entry which is preliminary data.</text>
</comment>
<reference evidence="4 5" key="1">
    <citation type="journal article" date="2016" name="Genome Biol. Evol.">
        <title>Gene Family Evolution Reflects Adaptation to Soil Environmental Stressors in the Genome of the Collembolan Orchesella cincta.</title>
        <authorList>
            <person name="Faddeeva-Vakhrusheva A."/>
            <person name="Derks M.F."/>
            <person name="Anvar S.Y."/>
            <person name="Agamennone V."/>
            <person name="Suring W."/>
            <person name="Smit S."/>
            <person name="van Straalen N.M."/>
            <person name="Roelofs D."/>
        </authorList>
    </citation>
    <scope>NUCLEOTIDE SEQUENCE [LARGE SCALE GENOMIC DNA]</scope>
    <source>
        <tissue evidence="4">Mixed pool</tissue>
    </source>
</reference>
<evidence type="ECO:0000259" key="3">
    <source>
        <dbReference type="PROSITE" id="PS50157"/>
    </source>
</evidence>
<evidence type="ECO:0000256" key="1">
    <source>
        <dbReference type="PROSITE-ProRule" id="PRU00042"/>
    </source>
</evidence>
<feature type="region of interest" description="Disordered" evidence="2">
    <location>
        <begin position="1"/>
        <end position="132"/>
    </location>
</feature>
<feature type="region of interest" description="Disordered" evidence="2">
    <location>
        <begin position="439"/>
        <end position="505"/>
    </location>
</feature>
<name>A0A1D2MHC6_ORCCI</name>
<feature type="compositionally biased region" description="Polar residues" evidence="2">
    <location>
        <begin position="486"/>
        <end position="497"/>
    </location>
</feature>
<dbReference type="AlphaFoldDB" id="A0A1D2MHC6"/>
<evidence type="ECO:0000313" key="5">
    <source>
        <dbReference type="Proteomes" id="UP000094527"/>
    </source>
</evidence>
<dbReference type="SMART" id="SM00355">
    <property type="entry name" value="ZnF_C2H2"/>
    <property type="match status" value="3"/>
</dbReference>
<dbReference type="OrthoDB" id="3168046at2759"/>
<feature type="compositionally biased region" description="Polar residues" evidence="2">
    <location>
        <begin position="50"/>
        <end position="60"/>
    </location>
</feature>
<keyword evidence="1" id="KW-0862">Zinc</keyword>
<feature type="compositionally biased region" description="Basic and acidic residues" evidence="2">
    <location>
        <begin position="1"/>
        <end position="18"/>
    </location>
</feature>
<accession>A0A1D2MHC6</accession>
<proteinExistence type="predicted"/>
<feature type="domain" description="C2H2-type" evidence="3">
    <location>
        <begin position="382"/>
        <end position="404"/>
    </location>
</feature>
<evidence type="ECO:0000313" key="4">
    <source>
        <dbReference type="EMBL" id="ODM92386.1"/>
    </source>
</evidence>
<dbReference type="EMBL" id="LJIJ01001247">
    <property type="protein sequence ID" value="ODM92386.1"/>
    <property type="molecule type" value="Genomic_DNA"/>
</dbReference>
<dbReference type="PROSITE" id="PS00028">
    <property type="entry name" value="ZINC_FINGER_C2H2_1"/>
    <property type="match status" value="1"/>
</dbReference>
<evidence type="ECO:0000256" key="2">
    <source>
        <dbReference type="SAM" id="MobiDB-lite"/>
    </source>
</evidence>
<keyword evidence="1" id="KW-0863">Zinc-finger</keyword>
<feature type="domain" description="C2H2-type" evidence="3">
    <location>
        <begin position="258"/>
        <end position="283"/>
    </location>
</feature>
<keyword evidence="5" id="KW-1185">Reference proteome</keyword>
<feature type="compositionally biased region" description="Polar residues" evidence="2">
    <location>
        <begin position="20"/>
        <end position="31"/>
    </location>
</feature>
<feature type="compositionally biased region" description="Polar residues" evidence="2">
    <location>
        <begin position="99"/>
        <end position="114"/>
    </location>
</feature>
<keyword evidence="1" id="KW-0479">Metal-binding</keyword>
<dbReference type="InterPro" id="IPR013087">
    <property type="entry name" value="Znf_C2H2_type"/>
</dbReference>
<dbReference type="GO" id="GO:0008270">
    <property type="term" value="F:zinc ion binding"/>
    <property type="evidence" value="ECO:0007669"/>
    <property type="project" value="UniProtKB-KW"/>
</dbReference>